<keyword evidence="1" id="KW-0378">Hydrolase</keyword>
<reference evidence="3 4" key="1">
    <citation type="submission" date="2016-09" db="EMBL/GenBank/DDBJ databases">
        <title>Desulfuribacillus arsenicus sp. nov., an obligately anaerobic, dissimilatory arsenic- and antimonate-reducing bacterium isolated from anoxic sediments.</title>
        <authorList>
            <person name="Abin C.A."/>
            <person name="Hollibaugh J.T."/>
        </authorList>
    </citation>
    <scope>NUCLEOTIDE SEQUENCE [LARGE SCALE GENOMIC DNA]</scope>
    <source>
        <strain evidence="3 4">MLFW-2</strain>
    </source>
</reference>
<dbReference type="InterPro" id="IPR036397">
    <property type="entry name" value="RNaseH_sf"/>
</dbReference>
<dbReference type="Gene3D" id="3.30.420.10">
    <property type="entry name" value="Ribonuclease H-like superfamily/Ribonuclease H"/>
    <property type="match status" value="1"/>
</dbReference>
<protein>
    <recommendedName>
        <fullName evidence="2">Exonuclease domain-containing protein</fullName>
    </recommendedName>
</protein>
<name>A0A1E5L473_9FIRM</name>
<evidence type="ECO:0000313" key="4">
    <source>
        <dbReference type="Proteomes" id="UP000095255"/>
    </source>
</evidence>
<dbReference type="Proteomes" id="UP000095255">
    <property type="component" value="Unassembled WGS sequence"/>
</dbReference>
<dbReference type="PANTHER" id="PTHR30231">
    <property type="entry name" value="DNA POLYMERASE III SUBUNIT EPSILON"/>
    <property type="match status" value="1"/>
</dbReference>
<dbReference type="InterPro" id="IPR006054">
    <property type="entry name" value="DnaQ"/>
</dbReference>
<dbReference type="CDD" id="cd06127">
    <property type="entry name" value="DEDDh"/>
    <property type="match status" value="1"/>
</dbReference>
<dbReference type="Pfam" id="PF00929">
    <property type="entry name" value="RNase_T"/>
    <property type="match status" value="1"/>
</dbReference>
<keyword evidence="1" id="KW-0269">Exonuclease</keyword>
<dbReference type="AlphaFoldDB" id="A0A1E5L473"/>
<dbReference type="GO" id="GO:0005829">
    <property type="term" value="C:cytosol"/>
    <property type="evidence" value="ECO:0007669"/>
    <property type="project" value="TreeGrafter"/>
</dbReference>
<sequence>MFWKKKQYTYELDDDIPLLTPVERLSFIVFDTETTGFQITSKDRLLEIGAVFVNHLEVTDISFQTYINPQRDIPDLIKELTGITEEKVKDAPVALEGIQSFFLYVEKNRCCALVAHCLAFDLQVIERELKLSGFGCCKPKSLDTMDLLQILGLFKQGKDLEAYAVDFGIPVHGRHTALGDAVTTAHLLCELLKRVKRRYKTWGELLFALESRKRASGMF</sequence>
<dbReference type="InterPro" id="IPR012337">
    <property type="entry name" value="RNaseH-like_sf"/>
</dbReference>
<comment type="caution">
    <text evidence="3">The sequence shown here is derived from an EMBL/GenBank/DDBJ whole genome shotgun (WGS) entry which is preliminary data.</text>
</comment>
<dbReference type="PANTHER" id="PTHR30231:SF41">
    <property type="entry name" value="DNA POLYMERASE III SUBUNIT EPSILON"/>
    <property type="match status" value="1"/>
</dbReference>
<organism evidence="3 4">
    <name type="scientific">Desulfuribacillus stibiiarsenatis</name>
    <dbReference type="NCBI Taxonomy" id="1390249"/>
    <lineage>
        <taxon>Bacteria</taxon>
        <taxon>Bacillati</taxon>
        <taxon>Bacillota</taxon>
        <taxon>Desulfuribacillia</taxon>
        <taxon>Desulfuribacillales</taxon>
        <taxon>Desulfuribacillaceae</taxon>
        <taxon>Desulfuribacillus</taxon>
    </lineage>
</organism>
<dbReference type="GO" id="GO:0045004">
    <property type="term" value="P:DNA replication proofreading"/>
    <property type="evidence" value="ECO:0007669"/>
    <property type="project" value="TreeGrafter"/>
</dbReference>
<evidence type="ECO:0000259" key="2">
    <source>
        <dbReference type="SMART" id="SM00479"/>
    </source>
</evidence>
<dbReference type="GO" id="GO:0003887">
    <property type="term" value="F:DNA-directed DNA polymerase activity"/>
    <property type="evidence" value="ECO:0007669"/>
    <property type="project" value="InterPro"/>
</dbReference>
<keyword evidence="4" id="KW-1185">Reference proteome</keyword>
<dbReference type="RefSeq" id="WP_069702652.1">
    <property type="nucleotide sequence ID" value="NZ_MJAT01000035.1"/>
</dbReference>
<dbReference type="NCBIfam" id="TIGR00573">
    <property type="entry name" value="dnaq"/>
    <property type="match status" value="1"/>
</dbReference>
<dbReference type="GO" id="GO:0008408">
    <property type="term" value="F:3'-5' exonuclease activity"/>
    <property type="evidence" value="ECO:0007669"/>
    <property type="project" value="TreeGrafter"/>
</dbReference>
<dbReference type="EMBL" id="MJAT01000035">
    <property type="protein sequence ID" value="OEH84917.1"/>
    <property type="molecule type" value="Genomic_DNA"/>
</dbReference>
<keyword evidence="1" id="KW-0540">Nuclease</keyword>
<dbReference type="InterPro" id="IPR013520">
    <property type="entry name" value="Ribonucl_H"/>
</dbReference>
<proteinExistence type="predicted"/>
<dbReference type="STRING" id="1390249.BHU72_06915"/>
<gene>
    <name evidence="3" type="ORF">BHU72_06915</name>
</gene>
<dbReference type="SMART" id="SM00479">
    <property type="entry name" value="EXOIII"/>
    <property type="match status" value="1"/>
</dbReference>
<feature type="domain" description="Exonuclease" evidence="2">
    <location>
        <begin position="26"/>
        <end position="197"/>
    </location>
</feature>
<accession>A0A1E5L473</accession>
<evidence type="ECO:0000313" key="3">
    <source>
        <dbReference type="EMBL" id="OEH84917.1"/>
    </source>
</evidence>
<dbReference type="GO" id="GO:0003677">
    <property type="term" value="F:DNA binding"/>
    <property type="evidence" value="ECO:0007669"/>
    <property type="project" value="InterPro"/>
</dbReference>
<dbReference type="SUPFAM" id="SSF53098">
    <property type="entry name" value="Ribonuclease H-like"/>
    <property type="match status" value="1"/>
</dbReference>
<dbReference type="OrthoDB" id="9776650at2"/>
<dbReference type="FunFam" id="3.30.420.10:FF:000045">
    <property type="entry name" value="3'-5' exonuclease DinG"/>
    <property type="match status" value="1"/>
</dbReference>
<evidence type="ECO:0000256" key="1">
    <source>
        <dbReference type="ARBA" id="ARBA00022839"/>
    </source>
</evidence>